<reference evidence="4" key="1">
    <citation type="submission" date="2019-08" db="EMBL/GenBank/DDBJ databases">
        <title>The improved chromosome-level genome for the pearl oyster Pinctada fucata martensii using PacBio sequencing and Hi-C.</title>
        <authorList>
            <person name="Zheng Z."/>
        </authorList>
    </citation>
    <scope>NUCLEOTIDE SEQUENCE</scope>
    <source>
        <strain evidence="4">ZZ-2019</strain>
        <tissue evidence="4">Adductor muscle</tissue>
    </source>
</reference>
<feature type="compositionally biased region" description="Polar residues" evidence="1">
    <location>
        <begin position="45"/>
        <end position="73"/>
    </location>
</feature>
<feature type="compositionally biased region" description="Polar residues" evidence="1">
    <location>
        <begin position="139"/>
        <end position="157"/>
    </location>
</feature>
<dbReference type="GO" id="GO:0005507">
    <property type="term" value="F:copper ion binding"/>
    <property type="evidence" value="ECO:0007669"/>
    <property type="project" value="InterPro"/>
</dbReference>
<evidence type="ECO:0000313" key="4">
    <source>
        <dbReference type="EMBL" id="KAK3089729.1"/>
    </source>
</evidence>
<dbReference type="InterPro" id="IPR001424">
    <property type="entry name" value="SOD_Cu_Zn_dom"/>
</dbReference>
<dbReference type="InterPro" id="IPR036423">
    <property type="entry name" value="SOD-like_Cu/Zn_dom_sf"/>
</dbReference>
<name>A0AA88XQ86_PINIB</name>
<feature type="chain" id="PRO_5041736130" description="Superoxide dismutase copper/zinc binding domain-containing protein" evidence="2">
    <location>
        <begin position="21"/>
        <end position="463"/>
    </location>
</feature>
<dbReference type="Gene3D" id="2.60.40.200">
    <property type="entry name" value="Superoxide dismutase, copper/zinc binding domain"/>
    <property type="match status" value="1"/>
</dbReference>
<dbReference type="InterPro" id="IPR024134">
    <property type="entry name" value="SOD_Cu/Zn_/chaperone"/>
</dbReference>
<dbReference type="GO" id="GO:0006801">
    <property type="term" value="P:superoxide metabolic process"/>
    <property type="evidence" value="ECO:0007669"/>
    <property type="project" value="InterPro"/>
</dbReference>
<feature type="region of interest" description="Disordered" evidence="1">
    <location>
        <begin position="407"/>
        <end position="463"/>
    </location>
</feature>
<evidence type="ECO:0000256" key="2">
    <source>
        <dbReference type="SAM" id="SignalP"/>
    </source>
</evidence>
<dbReference type="InterPro" id="IPR018152">
    <property type="entry name" value="SOD_Cu/Zn_BS"/>
</dbReference>
<gene>
    <name evidence="4" type="ORF">FSP39_005951</name>
</gene>
<organism evidence="4 5">
    <name type="scientific">Pinctada imbricata</name>
    <name type="common">Atlantic pearl-oyster</name>
    <name type="synonym">Pinctada martensii</name>
    <dbReference type="NCBI Taxonomy" id="66713"/>
    <lineage>
        <taxon>Eukaryota</taxon>
        <taxon>Metazoa</taxon>
        <taxon>Spiralia</taxon>
        <taxon>Lophotrochozoa</taxon>
        <taxon>Mollusca</taxon>
        <taxon>Bivalvia</taxon>
        <taxon>Autobranchia</taxon>
        <taxon>Pteriomorphia</taxon>
        <taxon>Pterioida</taxon>
        <taxon>Pterioidea</taxon>
        <taxon>Pteriidae</taxon>
        <taxon>Pinctada</taxon>
    </lineage>
</organism>
<dbReference type="EMBL" id="VSWD01000010">
    <property type="protein sequence ID" value="KAK3089729.1"/>
    <property type="molecule type" value="Genomic_DNA"/>
</dbReference>
<feature type="compositionally biased region" description="Low complexity" evidence="1">
    <location>
        <begin position="411"/>
        <end position="463"/>
    </location>
</feature>
<dbReference type="AlphaFoldDB" id="A0AA88XQ86"/>
<feature type="compositionally biased region" description="Low complexity" evidence="1">
    <location>
        <begin position="78"/>
        <end position="129"/>
    </location>
</feature>
<feature type="signal peptide" evidence="2">
    <location>
        <begin position="1"/>
        <end position="20"/>
    </location>
</feature>
<evidence type="ECO:0000256" key="1">
    <source>
        <dbReference type="SAM" id="MobiDB-lite"/>
    </source>
</evidence>
<protein>
    <recommendedName>
        <fullName evidence="3">Superoxide dismutase copper/zinc binding domain-containing protein</fullName>
    </recommendedName>
</protein>
<dbReference type="PROSITE" id="PS00087">
    <property type="entry name" value="SOD_CU_ZN_1"/>
    <property type="match status" value="1"/>
</dbReference>
<dbReference type="PRINTS" id="PR00068">
    <property type="entry name" value="CUZNDISMTASE"/>
</dbReference>
<accession>A0AA88XQ86</accession>
<proteinExistence type="predicted"/>
<dbReference type="SUPFAM" id="SSF49329">
    <property type="entry name" value="Cu,Zn superoxide dismutase-like"/>
    <property type="match status" value="1"/>
</dbReference>
<sequence>MGRKCTVTFILAALMGISVSQFTNQNNQFVGNSQQFPANNAQQFPASNQQQGVNPQFNTGQPGLTNQLTNQNFPAPVQNQQGGTFPTGQQGGAFPPAQQGGTFTPPQQGGFQPNNQPGGFPGQQPGAFPNNAQPAGFPGNQQQGAFPPTNNAPGTFPAATNTFGMNRFQTGGFNTIGNNFGNPFVANNNNFGQNPFLGGGQDNTPFTASGQLFMSLSQNPNNYRYATCYFNSTANSIRGRADMRQFLFGDSGVDLRIQVVGLPNSPVDTQRGIHIHEFGDVGENCARVGPHFNPLQTRHGGRNSFPFLRHAGDLGNMLQSPQGVSSTQFRDNVISLQGRNSILGRSLVIKYERDDEGTGTNSASQMNGNARTPLACCVIGRASPANWGSPYTEQELMNLAGLPFQNSAVSTNTNNQNQQGTNNQQFNNQNQGFNTNNNNNQGLNTNTNNQGGFNFIGNQGKKK</sequence>
<evidence type="ECO:0000313" key="5">
    <source>
        <dbReference type="Proteomes" id="UP001186944"/>
    </source>
</evidence>
<keyword evidence="5" id="KW-1185">Reference proteome</keyword>
<keyword evidence="2" id="KW-0732">Signal</keyword>
<dbReference type="PANTHER" id="PTHR10003">
    <property type="entry name" value="SUPEROXIDE DISMUTASE CU-ZN -RELATED"/>
    <property type="match status" value="1"/>
</dbReference>
<comment type="caution">
    <text evidence="4">The sequence shown here is derived from an EMBL/GenBank/DDBJ whole genome shotgun (WGS) entry which is preliminary data.</text>
</comment>
<dbReference type="Proteomes" id="UP001186944">
    <property type="component" value="Unassembled WGS sequence"/>
</dbReference>
<feature type="domain" description="Superoxide dismutase copper/zinc binding" evidence="3">
    <location>
        <begin position="239"/>
        <end position="379"/>
    </location>
</feature>
<feature type="region of interest" description="Disordered" evidence="1">
    <location>
        <begin position="45"/>
        <end position="157"/>
    </location>
</feature>
<evidence type="ECO:0000259" key="3">
    <source>
        <dbReference type="Pfam" id="PF00080"/>
    </source>
</evidence>
<dbReference type="Pfam" id="PF00080">
    <property type="entry name" value="Sod_Cu"/>
    <property type="match status" value="1"/>
</dbReference>